<keyword evidence="2" id="KW-0813">Transport</keyword>
<evidence type="ECO:0000256" key="6">
    <source>
        <dbReference type="ARBA" id="ARBA00022989"/>
    </source>
</evidence>
<dbReference type="Gene3D" id="1.20.1560.10">
    <property type="entry name" value="ABC transporter type 1, transmembrane domain"/>
    <property type="match status" value="1"/>
</dbReference>
<dbReference type="SUPFAM" id="SSF52540">
    <property type="entry name" value="P-loop containing nucleoside triphosphate hydrolases"/>
    <property type="match status" value="1"/>
</dbReference>
<sequence length="581" mass="64667">MNVFLRVLPYVRRYPALAFGTLACAVVGTLMVIVFPTVTQYIIDEVIRKNQPQMLLPLVAIGLASFVAQDGLNGIRIILNNSFEQRVIFDLRSELYAHIQLLPLKWFDNRATGDIMTRLIEDVTSVERVLIDGIEQGSVSILQILIVSSVMLAYSWELTLVALLPIPLLAAGALAYTLTARSRYRQHRKAASALNALLHDNIAGIRQIKTYTSEQREHARFDSASEALRQASLIVMRAWAIYNPSMNFLSSVGMLLITGYGAYRVLHSGMELGVLVMFIVFAKLLYDPVGRLHQLNQLFQSGRAAGERVFEILDEPAETDEGAGNSSALVKGEVEYRHVSFSYTEERQILKNISLHARAGEMIALVGTTGAGKSTVINLLTRFYEYGEGDILIDGRSIRDFSRHDLRKSIAMVTQESFLFNGTTAENLRMGKPDATEDEMWQALEAANAAEFIRRMPEGLHSAVGERGIKLSVGEKQRVSIARALLKNPPILILDEATASVDTATERLIQEALDRLMTNRTSFVIAHRLSTVRHADQILVLDRGQIVERGKHAELIDLGGIYARLSRLMEDDASLNEATRD</sequence>
<dbReference type="SUPFAM" id="SSF90123">
    <property type="entry name" value="ABC transporter transmembrane region"/>
    <property type="match status" value="1"/>
</dbReference>
<keyword evidence="3 8" id="KW-0812">Transmembrane</keyword>
<dbReference type="InParanoid" id="A0A146G7R3"/>
<accession>A0A146G7R3</accession>
<keyword evidence="7 8" id="KW-0472">Membrane</keyword>
<dbReference type="AlphaFoldDB" id="A0A146G7R3"/>
<dbReference type="EMBL" id="BDCO01000002">
    <property type="protein sequence ID" value="GAT32954.1"/>
    <property type="molecule type" value="Genomic_DNA"/>
</dbReference>
<keyword evidence="6 8" id="KW-1133">Transmembrane helix</keyword>
<dbReference type="InterPro" id="IPR027417">
    <property type="entry name" value="P-loop_NTPase"/>
</dbReference>
<evidence type="ECO:0000313" key="11">
    <source>
        <dbReference type="EMBL" id="GAT32954.1"/>
    </source>
</evidence>
<dbReference type="PROSITE" id="PS51257">
    <property type="entry name" value="PROKAR_LIPOPROTEIN"/>
    <property type="match status" value="1"/>
</dbReference>
<dbReference type="GO" id="GO:0015421">
    <property type="term" value="F:ABC-type oligopeptide transporter activity"/>
    <property type="evidence" value="ECO:0007669"/>
    <property type="project" value="TreeGrafter"/>
</dbReference>
<keyword evidence="12" id="KW-1185">Reference proteome</keyword>
<evidence type="ECO:0000313" key="12">
    <source>
        <dbReference type="Proteomes" id="UP000076023"/>
    </source>
</evidence>
<gene>
    <name evidence="11" type="ORF">TSACC_21357</name>
</gene>
<dbReference type="RefSeq" id="WP_075078744.1">
    <property type="nucleotide sequence ID" value="NZ_BDCO01000002.1"/>
</dbReference>
<evidence type="ECO:0000256" key="7">
    <source>
        <dbReference type="ARBA" id="ARBA00023136"/>
    </source>
</evidence>
<dbReference type="InterPro" id="IPR036640">
    <property type="entry name" value="ABC1_TM_sf"/>
</dbReference>
<dbReference type="InterPro" id="IPR039421">
    <property type="entry name" value="Type_1_exporter"/>
</dbReference>
<dbReference type="Pfam" id="PF00005">
    <property type="entry name" value="ABC_tran"/>
    <property type="match status" value="1"/>
</dbReference>
<dbReference type="Pfam" id="PF00664">
    <property type="entry name" value="ABC_membrane"/>
    <property type="match status" value="1"/>
</dbReference>
<dbReference type="InterPro" id="IPR003593">
    <property type="entry name" value="AAA+_ATPase"/>
</dbReference>
<evidence type="ECO:0000256" key="2">
    <source>
        <dbReference type="ARBA" id="ARBA00022448"/>
    </source>
</evidence>
<dbReference type="GO" id="GO:0005886">
    <property type="term" value="C:plasma membrane"/>
    <property type="evidence" value="ECO:0007669"/>
    <property type="project" value="UniProtKB-SubCell"/>
</dbReference>
<keyword evidence="5 11" id="KW-0067">ATP-binding</keyword>
<evidence type="ECO:0000259" key="9">
    <source>
        <dbReference type="PROSITE" id="PS50893"/>
    </source>
</evidence>
<feature type="domain" description="ABC transmembrane type-1" evidence="10">
    <location>
        <begin position="19"/>
        <end position="301"/>
    </location>
</feature>
<dbReference type="FunFam" id="3.40.50.300:FF:000287">
    <property type="entry name" value="Multidrug ABC transporter ATP-binding protein"/>
    <property type="match status" value="1"/>
</dbReference>
<dbReference type="SMART" id="SM00382">
    <property type="entry name" value="AAA"/>
    <property type="match status" value="1"/>
</dbReference>
<dbReference type="Proteomes" id="UP000076023">
    <property type="component" value="Unassembled WGS sequence"/>
</dbReference>
<comment type="subcellular location">
    <subcellularLocation>
        <location evidence="1">Cell membrane</location>
        <topology evidence="1">Multi-pass membrane protein</topology>
    </subcellularLocation>
</comment>
<organism evidence="11 12">
    <name type="scientific">Terrimicrobium sacchariphilum</name>
    <dbReference type="NCBI Taxonomy" id="690879"/>
    <lineage>
        <taxon>Bacteria</taxon>
        <taxon>Pseudomonadati</taxon>
        <taxon>Verrucomicrobiota</taxon>
        <taxon>Terrimicrobiia</taxon>
        <taxon>Terrimicrobiales</taxon>
        <taxon>Terrimicrobiaceae</taxon>
        <taxon>Terrimicrobium</taxon>
    </lineage>
</organism>
<dbReference type="OrthoDB" id="9761126at2"/>
<evidence type="ECO:0000256" key="5">
    <source>
        <dbReference type="ARBA" id="ARBA00022840"/>
    </source>
</evidence>
<dbReference type="PANTHER" id="PTHR43394">
    <property type="entry name" value="ATP-DEPENDENT PERMEASE MDL1, MITOCHONDRIAL"/>
    <property type="match status" value="1"/>
</dbReference>
<dbReference type="PROSITE" id="PS00211">
    <property type="entry name" value="ABC_TRANSPORTER_1"/>
    <property type="match status" value="1"/>
</dbReference>
<feature type="transmembrane region" description="Helical" evidence="8">
    <location>
        <begin position="160"/>
        <end position="179"/>
    </location>
</feature>
<dbReference type="InterPro" id="IPR003439">
    <property type="entry name" value="ABC_transporter-like_ATP-bd"/>
</dbReference>
<dbReference type="PROSITE" id="PS50929">
    <property type="entry name" value="ABC_TM1F"/>
    <property type="match status" value="1"/>
</dbReference>
<dbReference type="CDD" id="cd18778">
    <property type="entry name" value="ABC_6TM_exporter_like"/>
    <property type="match status" value="1"/>
</dbReference>
<comment type="caution">
    <text evidence="11">The sequence shown here is derived from an EMBL/GenBank/DDBJ whole genome shotgun (WGS) entry which is preliminary data.</text>
</comment>
<dbReference type="STRING" id="690879.TSACC_21357"/>
<evidence type="ECO:0000256" key="3">
    <source>
        <dbReference type="ARBA" id="ARBA00022692"/>
    </source>
</evidence>
<dbReference type="GO" id="GO:0005524">
    <property type="term" value="F:ATP binding"/>
    <property type="evidence" value="ECO:0007669"/>
    <property type="project" value="UniProtKB-KW"/>
</dbReference>
<name>A0A146G7R3_TERSA</name>
<evidence type="ECO:0000256" key="8">
    <source>
        <dbReference type="SAM" id="Phobius"/>
    </source>
</evidence>
<reference evidence="12" key="1">
    <citation type="journal article" date="2017" name="Genome Announc.">
        <title>Draft Genome Sequence of Terrimicrobium sacchariphilum NM-5T, a Facultative Anaerobic Soil Bacterium of the Class Spartobacteria.</title>
        <authorList>
            <person name="Qiu Y.L."/>
            <person name="Tourlousse D.M."/>
            <person name="Matsuura N."/>
            <person name="Ohashi A."/>
            <person name="Sekiguchi Y."/>
        </authorList>
    </citation>
    <scope>NUCLEOTIDE SEQUENCE [LARGE SCALE GENOMIC DNA]</scope>
    <source>
        <strain evidence="12">NM-5</strain>
    </source>
</reference>
<dbReference type="Gene3D" id="3.40.50.300">
    <property type="entry name" value="P-loop containing nucleotide triphosphate hydrolases"/>
    <property type="match status" value="1"/>
</dbReference>
<evidence type="ECO:0000256" key="1">
    <source>
        <dbReference type="ARBA" id="ARBA00004651"/>
    </source>
</evidence>
<feature type="transmembrane region" description="Helical" evidence="8">
    <location>
        <begin position="246"/>
        <end position="263"/>
    </location>
</feature>
<dbReference type="InterPro" id="IPR011527">
    <property type="entry name" value="ABC1_TM_dom"/>
</dbReference>
<protein>
    <submittedName>
        <fullName evidence="11">ATP-binding cassette, subfamily B/ATP-binding cassette, subfamily B, MsbA</fullName>
    </submittedName>
</protein>
<dbReference type="GO" id="GO:0016887">
    <property type="term" value="F:ATP hydrolysis activity"/>
    <property type="evidence" value="ECO:0007669"/>
    <property type="project" value="InterPro"/>
</dbReference>
<dbReference type="PROSITE" id="PS50893">
    <property type="entry name" value="ABC_TRANSPORTER_2"/>
    <property type="match status" value="1"/>
</dbReference>
<feature type="transmembrane region" description="Helical" evidence="8">
    <location>
        <begin position="16"/>
        <end position="43"/>
    </location>
</feature>
<dbReference type="InterPro" id="IPR017871">
    <property type="entry name" value="ABC_transporter-like_CS"/>
</dbReference>
<evidence type="ECO:0000259" key="10">
    <source>
        <dbReference type="PROSITE" id="PS50929"/>
    </source>
</evidence>
<proteinExistence type="predicted"/>
<evidence type="ECO:0000256" key="4">
    <source>
        <dbReference type="ARBA" id="ARBA00022741"/>
    </source>
</evidence>
<keyword evidence="4" id="KW-0547">Nucleotide-binding</keyword>
<dbReference type="PANTHER" id="PTHR43394:SF1">
    <property type="entry name" value="ATP-BINDING CASSETTE SUB-FAMILY B MEMBER 10, MITOCHONDRIAL"/>
    <property type="match status" value="1"/>
</dbReference>
<feature type="domain" description="ABC transporter" evidence="9">
    <location>
        <begin position="334"/>
        <end position="568"/>
    </location>
</feature>